<comment type="caution">
    <text evidence="3">The sequence shown here is derived from an EMBL/GenBank/DDBJ whole genome shotgun (WGS) entry which is preliminary data.</text>
</comment>
<dbReference type="PANTHER" id="PTHR30466:SF1">
    <property type="entry name" value="FMN REDUCTASE (NADH) RUTF"/>
    <property type="match status" value="1"/>
</dbReference>
<protein>
    <submittedName>
        <fullName evidence="3">Flavin reductase</fullName>
    </submittedName>
</protein>
<organism evidence="3 4">
    <name type="scientific">Streptomyces endophyticus</name>
    <dbReference type="NCBI Taxonomy" id="714166"/>
    <lineage>
        <taxon>Bacteria</taxon>
        <taxon>Bacillati</taxon>
        <taxon>Actinomycetota</taxon>
        <taxon>Actinomycetes</taxon>
        <taxon>Kitasatosporales</taxon>
        <taxon>Streptomycetaceae</taxon>
        <taxon>Streptomyces</taxon>
    </lineage>
</organism>
<keyword evidence="4" id="KW-1185">Reference proteome</keyword>
<dbReference type="InterPro" id="IPR002563">
    <property type="entry name" value="Flavin_Rdtase-like_dom"/>
</dbReference>
<dbReference type="Pfam" id="PF01613">
    <property type="entry name" value="Flavin_Reduct"/>
    <property type="match status" value="1"/>
</dbReference>
<dbReference type="Gene3D" id="2.30.110.10">
    <property type="entry name" value="Electron Transport, Fmn-binding Protein, Chain A"/>
    <property type="match status" value="1"/>
</dbReference>
<keyword evidence="1" id="KW-0560">Oxidoreductase</keyword>
<dbReference type="Proteomes" id="UP001354931">
    <property type="component" value="Unassembled WGS sequence"/>
</dbReference>
<accession>A0ABU6FEC1</accession>
<dbReference type="SMART" id="SM00903">
    <property type="entry name" value="Flavin_Reduct"/>
    <property type="match status" value="1"/>
</dbReference>
<dbReference type="RefSeq" id="WP_326021856.1">
    <property type="nucleotide sequence ID" value="NZ_JAOZYC010000164.1"/>
</dbReference>
<evidence type="ECO:0000313" key="4">
    <source>
        <dbReference type="Proteomes" id="UP001354931"/>
    </source>
</evidence>
<evidence type="ECO:0000259" key="2">
    <source>
        <dbReference type="SMART" id="SM00903"/>
    </source>
</evidence>
<dbReference type="SUPFAM" id="SSF50475">
    <property type="entry name" value="FMN-binding split barrel"/>
    <property type="match status" value="1"/>
</dbReference>
<dbReference type="InterPro" id="IPR012349">
    <property type="entry name" value="Split_barrel_FMN-bd"/>
</dbReference>
<evidence type="ECO:0000256" key="1">
    <source>
        <dbReference type="ARBA" id="ARBA00023002"/>
    </source>
</evidence>
<evidence type="ECO:0000313" key="3">
    <source>
        <dbReference type="EMBL" id="MEB8342401.1"/>
    </source>
</evidence>
<reference evidence="3 4" key="1">
    <citation type="submission" date="2022-10" db="EMBL/GenBank/DDBJ databases">
        <authorList>
            <person name="Xie J."/>
            <person name="Shen N."/>
        </authorList>
    </citation>
    <scope>NUCLEOTIDE SEQUENCE [LARGE SCALE GENOMIC DNA]</scope>
    <source>
        <strain evidence="3 4">YIM65594</strain>
    </source>
</reference>
<gene>
    <name evidence="3" type="ORF">OKJ99_33405</name>
</gene>
<dbReference type="EMBL" id="JAOZYC010000164">
    <property type="protein sequence ID" value="MEB8342401.1"/>
    <property type="molecule type" value="Genomic_DNA"/>
</dbReference>
<feature type="domain" description="Flavin reductase like" evidence="2">
    <location>
        <begin position="24"/>
        <end position="172"/>
    </location>
</feature>
<proteinExistence type="predicted"/>
<name>A0ABU6FEC1_9ACTN</name>
<sequence>MTPVTRRAAVDQLTSNQRSFRDAMANLSAGVNIVTTDGPRGRAGITVSAACSVTDDPPTMLVCINQSSRSHDLFTENGRVCVNVLGPDHADVAKAFAGGVPAEERFAACGDVWDHTLADVPVLKGSAASIVGRVTGTAERGSHTVMFIEAERVLVGEDGAGALVYFRRQFHAIPTSLTA</sequence>
<dbReference type="InterPro" id="IPR050268">
    <property type="entry name" value="NADH-dep_flavin_reductase"/>
</dbReference>
<dbReference type="PANTHER" id="PTHR30466">
    <property type="entry name" value="FLAVIN REDUCTASE"/>
    <property type="match status" value="1"/>
</dbReference>